<reference evidence="2" key="1">
    <citation type="submission" date="2016-10" db="EMBL/GenBank/DDBJ databases">
        <authorList>
            <person name="Varghese N."/>
            <person name="Submissions S."/>
        </authorList>
    </citation>
    <scope>NUCLEOTIDE SEQUENCE [LARGE SCALE GENOMIC DNA]</scope>
    <source>
        <strain evidence="2">IBRC-M 10761</strain>
    </source>
</reference>
<evidence type="ECO:0000313" key="1">
    <source>
        <dbReference type="EMBL" id="SEJ47093.1"/>
    </source>
</evidence>
<dbReference type="STRING" id="1416801.SAMN05192553_104138"/>
<dbReference type="Proteomes" id="UP000199403">
    <property type="component" value="Unassembled WGS sequence"/>
</dbReference>
<sequence>MMVPSLADARNRLMRLKEKGDLFALEGEIDDSELKSFQPTFTFRLSGIGIGEIRL</sequence>
<evidence type="ECO:0000313" key="2">
    <source>
        <dbReference type="Proteomes" id="UP000199403"/>
    </source>
</evidence>
<keyword evidence="2" id="KW-1185">Reference proteome</keyword>
<name>A0A1H6Z0N9_9BACT</name>
<gene>
    <name evidence="1" type="ORF">SAMN05192553_104138</name>
</gene>
<organism evidence="1 2">
    <name type="scientific">Cyclobacterium xiamenense</name>
    <dbReference type="NCBI Taxonomy" id="1297121"/>
    <lineage>
        <taxon>Bacteria</taxon>
        <taxon>Pseudomonadati</taxon>
        <taxon>Bacteroidota</taxon>
        <taxon>Cytophagia</taxon>
        <taxon>Cytophagales</taxon>
        <taxon>Cyclobacteriaceae</taxon>
        <taxon>Cyclobacterium</taxon>
    </lineage>
</organism>
<accession>A0A1H6Z0N9</accession>
<protein>
    <submittedName>
        <fullName evidence="1">Uncharacterized protein</fullName>
    </submittedName>
</protein>
<dbReference type="AlphaFoldDB" id="A0A1H6Z0N9"/>
<proteinExistence type="predicted"/>
<dbReference type="EMBL" id="FNZH01000004">
    <property type="protein sequence ID" value="SEJ47093.1"/>
    <property type="molecule type" value="Genomic_DNA"/>
</dbReference>